<reference evidence="1 2" key="1">
    <citation type="submission" date="2024-11" db="EMBL/GenBank/DDBJ databases">
        <title>A near-complete genome assembly of Cinchona calisaya.</title>
        <authorList>
            <person name="Lian D.C."/>
            <person name="Zhao X.W."/>
            <person name="Wei L."/>
        </authorList>
    </citation>
    <scope>NUCLEOTIDE SEQUENCE [LARGE SCALE GENOMIC DNA]</scope>
    <source>
        <tissue evidence="1">Nenye</tissue>
    </source>
</reference>
<accession>A0ABD2Z0T0</accession>
<protein>
    <submittedName>
        <fullName evidence="1">Uncharacterized protein</fullName>
    </submittedName>
</protein>
<dbReference type="AlphaFoldDB" id="A0ABD2Z0T0"/>
<keyword evidence="2" id="KW-1185">Reference proteome</keyword>
<name>A0ABD2Z0T0_9GENT</name>
<dbReference type="Proteomes" id="UP001630127">
    <property type="component" value="Unassembled WGS sequence"/>
</dbReference>
<sequence length="105" mass="12554">MANFFWGDEDGSSKWHWKQWHALCRPTCENGLGLRKLEDILSAFTLKLWWNFFTSKSLGAIFMRQKYCVHGEVQNSSQTWKCMQRVRHLVLNNIQKLIKNWESSF</sequence>
<comment type="caution">
    <text evidence="1">The sequence shown here is derived from an EMBL/GenBank/DDBJ whole genome shotgun (WGS) entry which is preliminary data.</text>
</comment>
<evidence type="ECO:0000313" key="1">
    <source>
        <dbReference type="EMBL" id="KAL3513117.1"/>
    </source>
</evidence>
<proteinExistence type="predicted"/>
<gene>
    <name evidence="1" type="ORF">ACH5RR_025834</name>
</gene>
<organism evidence="1 2">
    <name type="scientific">Cinchona calisaya</name>
    <dbReference type="NCBI Taxonomy" id="153742"/>
    <lineage>
        <taxon>Eukaryota</taxon>
        <taxon>Viridiplantae</taxon>
        <taxon>Streptophyta</taxon>
        <taxon>Embryophyta</taxon>
        <taxon>Tracheophyta</taxon>
        <taxon>Spermatophyta</taxon>
        <taxon>Magnoliopsida</taxon>
        <taxon>eudicotyledons</taxon>
        <taxon>Gunneridae</taxon>
        <taxon>Pentapetalae</taxon>
        <taxon>asterids</taxon>
        <taxon>lamiids</taxon>
        <taxon>Gentianales</taxon>
        <taxon>Rubiaceae</taxon>
        <taxon>Cinchonoideae</taxon>
        <taxon>Cinchoneae</taxon>
        <taxon>Cinchona</taxon>
    </lineage>
</organism>
<evidence type="ECO:0000313" key="2">
    <source>
        <dbReference type="Proteomes" id="UP001630127"/>
    </source>
</evidence>
<dbReference type="EMBL" id="JBJUIK010000011">
    <property type="protein sequence ID" value="KAL3513117.1"/>
    <property type="molecule type" value="Genomic_DNA"/>
</dbReference>